<dbReference type="AlphaFoldDB" id="A0A1X2BQV1"/>
<dbReference type="SUPFAM" id="SSF52266">
    <property type="entry name" value="SGNH hydrolase"/>
    <property type="match status" value="1"/>
</dbReference>
<protein>
    <recommendedName>
        <fullName evidence="4">SGNH hydrolase-type esterase domain-containing protein</fullName>
    </recommendedName>
</protein>
<sequence>MGWTRLAVASLVGVVAVGCAALPAASPGPAKPLDYVAMGDSVAAAPGVPDQAAPRGCNKSTNNYPSVLARRIKPTRFVDVTCSGANTLDLISRQQQTQSGLIDRQLDAVAATTGLITITIGANDVGLASDAQACEVKLPNPKSCTAKFVVGDVDRISTQIAAQVPVWAMMIDQIRVKAPHARIILVGYGIVIRSGGCFPGQPVLPHDSDYLQAKLNELDNRQRQLAAAKGIDYFDTRPLSVGHDMCAPPAERYTEGFVTKAPAVPLHPTAFGAAAVGSALAEHVTRPGSRG</sequence>
<dbReference type="EMBL" id="LQPQ01000191">
    <property type="protein sequence ID" value="ORW66008.1"/>
    <property type="molecule type" value="Genomic_DNA"/>
</dbReference>
<dbReference type="InterPro" id="IPR037460">
    <property type="entry name" value="SEST-like"/>
</dbReference>
<dbReference type="Gene3D" id="3.40.50.1110">
    <property type="entry name" value="SGNH hydrolase"/>
    <property type="match status" value="1"/>
</dbReference>
<comment type="caution">
    <text evidence="5">The sequence shown here is derived from an EMBL/GenBank/DDBJ whole genome shotgun (WGS) entry which is preliminary data.</text>
</comment>
<keyword evidence="6" id="KW-1185">Reference proteome</keyword>
<dbReference type="GO" id="GO:0019433">
    <property type="term" value="P:triglyceride catabolic process"/>
    <property type="evidence" value="ECO:0007669"/>
    <property type="project" value="TreeGrafter"/>
</dbReference>
<dbReference type="PROSITE" id="PS51257">
    <property type="entry name" value="PROKAR_LIPOPROTEIN"/>
    <property type="match status" value="1"/>
</dbReference>
<dbReference type="InterPro" id="IPR036514">
    <property type="entry name" value="SGNH_hydro_sf"/>
</dbReference>
<dbReference type="RefSeq" id="WP_085252440.1">
    <property type="nucleotide sequence ID" value="NZ_CAJMWJ010000001.1"/>
</dbReference>
<proteinExistence type="predicted"/>
<accession>A0A1X2BQV1</accession>
<evidence type="ECO:0000313" key="6">
    <source>
        <dbReference type="Proteomes" id="UP000193087"/>
    </source>
</evidence>
<evidence type="ECO:0000256" key="1">
    <source>
        <dbReference type="PIRSR" id="PIRSR637460-1"/>
    </source>
</evidence>
<feature type="disulfide bond" evidence="2">
    <location>
        <begin position="134"/>
        <end position="144"/>
    </location>
</feature>
<feature type="domain" description="SGNH hydrolase-type esterase" evidence="4">
    <location>
        <begin position="37"/>
        <end position="274"/>
    </location>
</feature>
<evidence type="ECO:0000259" key="4">
    <source>
        <dbReference type="Pfam" id="PF13472"/>
    </source>
</evidence>
<dbReference type="GeneID" id="93497477"/>
<dbReference type="PANTHER" id="PTHR37981:SF1">
    <property type="entry name" value="SGNH HYDROLASE-TYPE ESTERASE DOMAIN-CONTAINING PROTEIN"/>
    <property type="match status" value="1"/>
</dbReference>
<keyword evidence="3" id="KW-0732">Signal</keyword>
<dbReference type="PANTHER" id="PTHR37981">
    <property type="entry name" value="LIPASE 2"/>
    <property type="match status" value="1"/>
</dbReference>
<reference evidence="5 6" key="1">
    <citation type="submission" date="2016-01" db="EMBL/GenBank/DDBJ databases">
        <title>The new phylogeny of the genus Mycobacterium.</title>
        <authorList>
            <person name="Tarcisio F."/>
            <person name="Conor M."/>
            <person name="Antonella G."/>
            <person name="Elisabetta G."/>
            <person name="Giulia F.S."/>
            <person name="Sara T."/>
            <person name="Anna F."/>
            <person name="Clotilde B."/>
            <person name="Roberto B."/>
            <person name="Veronica D.S."/>
            <person name="Fabio R."/>
            <person name="Monica P."/>
            <person name="Olivier J."/>
            <person name="Enrico T."/>
            <person name="Nicola S."/>
        </authorList>
    </citation>
    <scope>NUCLEOTIDE SEQUENCE [LARGE SCALE GENOMIC DNA]</scope>
    <source>
        <strain evidence="5 6">DSM 45176</strain>
    </source>
</reference>
<dbReference type="OrthoDB" id="5503950at2"/>
<feature type="active site" description="Nucleophile" evidence="1">
    <location>
        <position position="41"/>
    </location>
</feature>
<dbReference type="CDD" id="cd01823">
    <property type="entry name" value="SEST_like"/>
    <property type="match status" value="1"/>
</dbReference>
<evidence type="ECO:0000256" key="3">
    <source>
        <dbReference type="SAM" id="SignalP"/>
    </source>
</evidence>
<feature type="disulfide bond" evidence="2">
    <location>
        <begin position="197"/>
        <end position="246"/>
    </location>
</feature>
<name>A0A1X2BQV1_9MYCO</name>
<evidence type="ECO:0000256" key="2">
    <source>
        <dbReference type="PIRSR" id="PIRSR637460-2"/>
    </source>
</evidence>
<feature type="signal peptide" evidence="3">
    <location>
        <begin position="1"/>
        <end position="20"/>
    </location>
</feature>
<keyword evidence="2" id="KW-1015">Disulfide bond</keyword>
<feature type="chain" id="PRO_5039608237" description="SGNH hydrolase-type esterase domain-containing protein" evidence="3">
    <location>
        <begin position="21"/>
        <end position="291"/>
    </location>
</feature>
<dbReference type="GO" id="GO:0004806">
    <property type="term" value="F:triacylglycerol lipase activity"/>
    <property type="evidence" value="ECO:0007669"/>
    <property type="project" value="TreeGrafter"/>
</dbReference>
<evidence type="ECO:0000313" key="5">
    <source>
        <dbReference type="EMBL" id="ORW66008.1"/>
    </source>
</evidence>
<feature type="disulfide bond" evidence="2">
    <location>
        <begin position="57"/>
        <end position="82"/>
    </location>
</feature>
<gene>
    <name evidence="5" type="ORF">AWC22_02275</name>
</gene>
<dbReference type="Proteomes" id="UP000193087">
    <property type="component" value="Unassembled WGS sequence"/>
</dbReference>
<organism evidence="5 6">
    <name type="scientific">Mycobacterium riyadhense</name>
    <dbReference type="NCBI Taxonomy" id="486698"/>
    <lineage>
        <taxon>Bacteria</taxon>
        <taxon>Bacillati</taxon>
        <taxon>Actinomycetota</taxon>
        <taxon>Actinomycetes</taxon>
        <taxon>Mycobacteriales</taxon>
        <taxon>Mycobacteriaceae</taxon>
        <taxon>Mycobacterium</taxon>
    </lineage>
</organism>
<dbReference type="InterPro" id="IPR013830">
    <property type="entry name" value="SGNH_hydro"/>
</dbReference>
<dbReference type="Pfam" id="PF13472">
    <property type="entry name" value="Lipase_GDSL_2"/>
    <property type="match status" value="1"/>
</dbReference>
<dbReference type="STRING" id="486698.AWC22_02275"/>
<feature type="active site" evidence="1">
    <location>
        <position position="267"/>
    </location>
</feature>